<organism evidence="2 4">
    <name type="scientific">Limosilactobacillus reuteri</name>
    <name type="common">Lactobacillus reuteri</name>
    <dbReference type="NCBI Taxonomy" id="1598"/>
    <lineage>
        <taxon>Bacteria</taxon>
        <taxon>Bacillati</taxon>
        <taxon>Bacillota</taxon>
        <taxon>Bacilli</taxon>
        <taxon>Lactobacillales</taxon>
        <taxon>Lactobacillaceae</taxon>
        <taxon>Limosilactobacillus</taxon>
    </lineage>
</organism>
<evidence type="ECO:0000313" key="3">
    <source>
        <dbReference type="Proteomes" id="UP000452188"/>
    </source>
</evidence>
<dbReference type="Gene3D" id="3.10.450.40">
    <property type="match status" value="1"/>
</dbReference>
<dbReference type="AlphaFoldDB" id="A0A1C1ZSQ9"/>
<protein>
    <recommendedName>
        <fullName evidence="5">DUF2634 domain-containing protein</fullName>
    </recommendedName>
</protein>
<dbReference type="EMBL" id="WJMX01000030">
    <property type="protein sequence ID" value="MRH81097.1"/>
    <property type="molecule type" value="Genomic_DNA"/>
</dbReference>
<name>A0A1C1ZSQ9_LIMRT</name>
<dbReference type="EMBL" id="WJMV01000012">
    <property type="protein sequence ID" value="MRG75023.1"/>
    <property type="molecule type" value="Genomic_DNA"/>
</dbReference>
<dbReference type="RefSeq" id="WP_019253325.1">
    <property type="nucleotide sequence ID" value="NZ_CAJSZG010000034.1"/>
</dbReference>
<accession>A0A1C1ZSQ9</accession>
<evidence type="ECO:0000313" key="1">
    <source>
        <dbReference type="EMBL" id="MRG75023.1"/>
    </source>
</evidence>
<dbReference type="SUPFAM" id="SSF160719">
    <property type="entry name" value="gpW/gp25-like"/>
    <property type="match status" value="1"/>
</dbReference>
<dbReference type="Proteomes" id="UP000452188">
    <property type="component" value="Unassembled WGS sequence"/>
</dbReference>
<gene>
    <name evidence="2" type="ORF">GIX77_10045</name>
    <name evidence="1" type="ORF">GIX79_04455</name>
</gene>
<evidence type="ECO:0008006" key="5">
    <source>
        <dbReference type="Google" id="ProtNLM"/>
    </source>
</evidence>
<dbReference type="Proteomes" id="UP000470878">
    <property type="component" value="Unassembled WGS sequence"/>
</dbReference>
<evidence type="ECO:0000313" key="2">
    <source>
        <dbReference type="EMBL" id="MRH81097.1"/>
    </source>
</evidence>
<evidence type="ECO:0000313" key="4">
    <source>
        <dbReference type="Proteomes" id="UP000470878"/>
    </source>
</evidence>
<proteinExistence type="predicted"/>
<reference evidence="3 4" key="1">
    <citation type="submission" date="2019-11" db="EMBL/GenBank/DDBJ databases">
        <title>Draft genome sequence of 12 host-associated Lactobacillus reuteri rodent strains.</title>
        <authorList>
            <person name="Zhang S."/>
            <person name="Ozcam M."/>
            <person name="Van Pijkeren J.P."/>
        </authorList>
    </citation>
    <scope>NUCLEOTIDE SEQUENCE [LARGE SCALE GENOMIC DNA]</scope>
    <source>
        <strain evidence="1 3">6799jm-1</strain>
        <strain evidence="2 4">CR</strain>
    </source>
</reference>
<sequence length="110" mass="12332">MQDIKLDDGDIQFDYVNDNQEVIQSAEIILGTRKGEFSFAPEMGLRRANLLGKKSDVEIAASDVYEALQQEDRLKNINVKAIVNDHDRSITLKLTGNVGETKAEMEVDYA</sequence>
<comment type="caution">
    <text evidence="2">The sequence shown here is derived from an EMBL/GenBank/DDBJ whole genome shotgun (WGS) entry which is preliminary data.</text>
</comment>